<evidence type="ECO:0000259" key="1">
    <source>
        <dbReference type="PROSITE" id="PS50110"/>
    </source>
</evidence>
<gene>
    <name evidence="2" type="ORF">METZ01_LOCUS230956</name>
</gene>
<dbReference type="SUPFAM" id="SSF52172">
    <property type="entry name" value="CheY-like"/>
    <property type="match status" value="1"/>
</dbReference>
<dbReference type="InterPro" id="IPR001789">
    <property type="entry name" value="Sig_transdc_resp-reg_receiver"/>
</dbReference>
<reference evidence="2" key="1">
    <citation type="submission" date="2018-05" db="EMBL/GenBank/DDBJ databases">
        <authorList>
            <person name="Lanie J.A."/>
            <person name="Ng W.-L."/>
            <person name="Kazmierczak K.M."/>
            <person name="Andrzejewski T.M."/>
            <person name="Davidsen T.M."/>
            <person name="Wayne K.J."/>
            <person name="Tettelin H."/>
            <person name="Glass J.I."/>
            <person name="Rusch D."/>
            <person name="Podicherti R."/>
            <person name="Tsui H.-C.T."/>
            <person name="Winkler M.E."/>
        </authorList>
    </citation>
    <scope>NUCLEOTIDE SEQUENCE</scope>
</reference>
<protein>
    <recommendedName>
        <fullName evidence="1">Response regulatory domain-containing protein</fullName>
    </recommendedName>
</protein>
<dbReference type="GO" id="GO:0000160">
    <property type="term" value="P:phosphorelay signal transduction system"/>
    <property type="evidence" value="ECO:0007669"/>
    <property type="project" value="InterPro"/>
</dbReference>
<feature type="non-terminal residue" evidence="2">
    <location>
        <position position="51"/>
    </location>
</feature>
<name>A0A382GTA3_9ZZZZ</name>
<sequence>MSNTKKILIVDDEENIRRILKKAVEKKGYIIHTAKNAEDALQKIKSQKYIL</sequence>
<dbReference type="InterPro" id="IPR011006">
    <property type="entry name" value="CheY-like_superfamily"/>
</dbReference>
<dbReference type="PROSITE" id="PS50110">
    <property type="entry name" value="RESPONSE_REGULATORY"/>
    <property type="match status" value="1"/>
</dbReference>
<feature type="domain" description="Response regulatory" evidence="1">
    <location>
        <begin position="6"/>
        <end position="51"/>
    </location>
</feature>
<dbReference type="EMBL" id="UINC01057199">
    <property type="protein sequence ID" value="SVB78102.1"/>
    <property type="molecule type" value="Genomic_DNA"/>
</dbReference>
<proteinExistence type="predicted"/>
<dbReference type="Gene3D" id="3.40.50.2300">
    <property type="match status" value="1"/>
</dbReference>
<organism evidence="2">
    <name type="scientific">marine metagenome</name>
    <dbReference type="NCBI Taxonomy" id="408172"/>
    <lineage>
        <taxon>unclassified sequences</taxon>
        <taxon>metagenomes</taxon>
        <taxon>ecological metagenomes</taxon>
    </lineage>
</organism>
<accession>A0A382GTA3</accession>
<evidence type="ECO:0000313" key="2">
    <source>
        <dbReference type="EMBL" id="SVB78102.1"/>
    </source>
</evidence>
<dbReference type="AlphaFoldDB" id="A0A382GTA3"/>
<dbReference type="Pfam" id="PF00072">
    <property type="entry name" value="Response_reg"/>
    <property type="match status" value="1"/>
</dbReference>